<evidence type="ECO:0000256" key="1">
    <source>
        <dbReference type="SAM" id="MobiDB-lite"/>
    </source>
</evidence>
<dbReference type="AlphaFoldDB" id="A0A553HJI2"/>
<dbReference type="OrthoDB" id="4752947at2759"/>
<name>A0A553HJI2_9PEZI</name>
<organism evidence="2 3">
    <name type="scientific">Xylaria flabelliformis</name>
    <dbReference type="NCBI Taxonomy" id="2512241"/>
    <lineage>
        <taxon>Eukaryota</taxon>
        <taxon>Fungi</taxon>
        <taxon>Dikarya</taxon>
        <taxon>Ascomycota</taxon>
        <taxon>Pezizomycotina</taxon>
        <taxon>Sordariomycetes</taxon>
        <taxon>Xylariomycetidae</taxon>
        <taxon>Xylariales</taxon>
        <taxon>Xylariaceae</taxon>
        <taxon>Xylaria</taxon>
    </lineage>
</organism>
<dbReference type="Proteomes" id="UP000319160">
    <property type="component" value="Unassembled WGS sequence"/>
</dbReference>
<feature type="compositionally biased region" description="Basic and acidic residues" evidence="1">
    <location>
        <begin position="1"/>
        <end position="23"/>
    </location>
</feature>
<keyword evidence="3" id="KW-1185">Reference proteome</keyword>
<feature type="compositionally biased region" description="Polar residues" evidence="1">
    <location>
        <begin position="64"/>
        <end position="90"/>
    </location>
</feature>
<feature type="region of interest" description="Disordered" evidence="1">
    <location>
        <begin position="1"/>
        <end position="28"/>
    </location>
</feature>
<reference evidence="3" key="1">
    <citation type="submission" date="2019-06" db="EMBL/GenBank/DDBJ databases">
        <title>Draft genome sequence of the griseofulvin-producing fungus Xylaria cubensis strain G536.</title>
        <authorList>
            <person name="Mead M.E."/>
            <person name="Raja H.A."/>
            <person name="Steenwyk J.L."/>
            <person name="Knowles S.L."/>
            <person name="Oberlies N.H."/>
            <person name="Rokas A."/>
        </authorList>
    </citation>
    <scope>NUCLEOTIDE SEQUENCE [LARGE SCALE GENOMIC DNA]</scope>
    <source>
        <strain evidence="3">G536</strain>
    </source>
</reference>
<protein>
    <submittedName>
        <fullName evidence="2">Uncharacterized protein</fullName>
    </submittedName>
</protein>
<gene>
    <name evidence="2" type="ORF">FHL15_011007</name>
</gene>
<evidence type="ECO:0000313" key="3">
    <source>
        <dbReference type="Proteomes" id="UP000319160"/>
    </source>
</evidence>
<feature type="region of interest" description="Disordered" evidence="1">
    <location>
        <begin position="169"/>
        <end position="203"/>
    </location>
</feature>
<evidence type="ECO:0000313" key="2">
    <source>
        <dbReference type="EMBL" id="TRX88109.1"/>
    </source>
</evidence>
<proteinExistence type="predicted"/>
<sequence length="212" mass="23804">MNHVKESNIHPTRRDNRHDESGDSRPSYQKYTCSTCKNQFSSCGIGFLGCPHCTNRVSSSHISLPNPLTQNSARSQQSAARNNATSQPRSAFSDAPVHVNRCLVDQIERQLPSIRDVPALRRALDIGVPPGRDSGQQSHAQQYLTLRGSQDNQHDLPSLRSRQVALHNGASEHQERTVLPDPRCPYSQSRTDQYSHLSGDGYQDYHHYYDGE</sequence>
<comment type="caution">
    <text evidence="2">The sequence shown here is derived from an EMBL/GenBank/DDBJ whole genome shotgun (WGS) entry which is preliminary data.</text>
</comment>
<accession>A0A553HJI2</accession>
<dbReference type="EMBL" id="VFLP01000100">
    <property type="protein sequence ID" value="TRX88109.1"/>
    <property type="molecule type" value="Genomic_DNA"/>
</dbReference>
<feature type="region of interest" description="Disordered" evidence="1">
    <location>
        <begin position="64"/>
        <end position="93"/>
    </location>
</feature>
<feature type="compositionally biased region" description="Polar residues" evidence="1">
    <location>
        <begin position="186"/>
        <end position="196"/>
    </location>
</feature>